<protein>
    <submittedName>
        <fullName evidence="2">Uncharacterized protein</fullName>
    </submittedName>
</protein>
<feature type="non-terminal residue" evidence="2">
    <location>
        <position position="1"/>
    </location>
</feature>
<evidence type="ECO:0000313" key="2">
    <source>
        <dbReference type="EMBL" id="CAA9506083.1"/>
    </source>
</evidence>
<evidence type="ECO:0000256" key="1">
    <source>
        <dbReference type="SAM" id="MobiDB-lite"/>
    </source>
</evidence>
<feature type="compositionally biased region" description="Gly residues" evidence="1">
    <location>
        <begin position="1"/>
        <end position="10"/>
    </location>
</feature>
<accession>A0A6J4SV39</accession>
<feature type="compositionally biased region" description="Gly residues" evidence="1">
    <location>
        <begin position="82"/>
        <end position="91"/>
    </location>
</feature>
<feature type="non-terminal residue" evidence="2">
    <location>
        <position position="149"/>
    </location>
</feature>
<reference evidence="2" key="1">
    <citation type="submission" date="2020-02" db="EMBL/GenBank/DDBJ databases">
        <authorList>
            <person name="Meier V. D."/>
        </authorList>
    </citation>
    <scope>NUCLEOTIDE SEQUENCE</scope>
    <source>
        <strain evidence="2">AVDCRST_MAG05</strain>
    </source>
</reference>
<proteinExistence type="predicted"/>
<organism evidence="2">
    <name type="scientific">uncultured Rubrobacteraceae bacterium</name>
    <dbReference type="NCBI Taxonomy" id="349277"/>
    <lineage>
        <taxon>Bacteria</taxon>
        <taxon>Bacillati</taxon>
        <taxon>Actinomycetota</taxon>
        <taxon>Rubrobacteria</taxon>
        <taxon>Rubrobacterales</taxon>
        <taxon>Rubrobacteraceae</taxon>
        <taxon>environmental samples</taxon>
    </lineage>
</organism>
<dbReference type="EMBL" id="CADCVM010000301">
    <property type="protein sequence ID" value="CAA9506083.1"/>
    <property type="molecule type" value="Genomic_DNA"/>
</dbReference>
<gene>
    <name evidence="2" type="ORF">AVDCRST_MAG05-2732</name>
</gene>
<feature type="region of interest" description="Disordered" evidence="1">
    <location>
        <begin position="1"/>
        <end position="149"/>
    </location>
</feature>
<dbReference type="AlphaFoldDB" id="A0A6J4SV39"/>
<sequence>ELGGSCGGLRQGPVRGRRRYGGDDGLQHAGGEATGSGREHGPGAGGGKGARRRARGRGGDGALLEHRPLGIRHRLGRRSGAPDGGRAFGTGGHRRPPRSPLELRAGDASSSRGGAAAPRDGAEGGRRGRAAPLRVRGRHGDNLLPARPL</sequence>
<name>A0A6J4SV39_9ACTN</name>
<feature type="compositionally biased region" description="Low complexity" evidence="1">
    <location>
        <begin position="106"/>
        <end position="119"/>
    </location>
</feature>